<evidence type="ECO:0000313" key="4">
    <source>
        <dbReference type="Proteomes" id="UP000285839"/>
    </source>
</evidence>
<dbReference type="Proteomes" id="UP000285839">
    <property type="component" value="Unassembled WGS sequence"/>
</dbReference>
<sequence>MSERCKAIDKELSRNGSGYFDPTAYKAMKRVEADERKYGRDYERFYNLLNTIFYICNLAGFHVEGRIVLTDKKTGKVWK</sequence>
<dbReference type="Proteomes" id="UP000283585">
    <property type="component" value="Unassembled WGS sequence"/>
</dbReference>
<gene>
    <name evidence="2" type="ORF">DWY46_04640</name>
    <name evidence="1" type="ORF">DWZ12_05675</name>
</gene>
<reference evidence="3 4" key="1">
    <citation type="submission" date="2018-08" db="EMBL/GenBank/DDBJ databases">
        <title>A genome reference for cultivated species of the human gut microbiota.</title>
        <authorList>
            <person name="Zou Y."/>
            <person name="Xue W."/>
            <person name="Luo G."/>
        </authorList>
    </citation>
    <scope>NUCLEOTIDE SEQUENCE [LARGE SCALE GENOMIC DNA]</scope>
    <source>
        <strain evidence="2 4">AF25-21</strain>
        <strain evidence="1 3">AF29-2BH</strain>
    </source>
</reference>
<dbReference type="AlphaFoldDB" id="A0A412EU49"/>
<evidence type="ECO:0000313" key="2">
    <source>
        <dbReference type="EMBL" id="RGR50678.1"/>
    </source>
</evidence>
<dbReference type="EMBL" id="QRSS01000005">
    <property type="protein sequence ID" value="RGQ05957.1"/>
    <property type="molecule type" value="Genomic_DNA"/>
</dbReference>
<dbReference type="EMBL" id="QRUH01000002">
    <property type="protein sequence ID" value="RGR50678.1"/>
    <property type="molecule type" value="Genomic_DNA"/>
</dbReference>
<name>A0A412EU49_9FIRM</name>
<comment type="caution">
    <text evidence="2">The sequence shown here is derived from an EMBL/GenBank/DDBJ whole genome shotgun (WGS) entry which is preliminary data.</text>
</comment>
<proteinExistence type="predicted"/>
<accession>A0A412EU49</accession>
<evidence type="ECO:0000313" key="1">
    <source>
        <dbReference type="EMBL" id="RGQ05957.1"/>
    </source>
</evidence>
<protein>
    <submittedName>
        <fullName evidence="2">Uncharacterized protein</fullName>
    </submittedName>
</protein>
<evidence type="ECO:0000313" key="3">
    <source>
        <dbReference type="Proteomes" id="UP000283585"/>
    </source>
</evidence>
<dbReference type="RefSeq" id="WP_118031189.1">
    <property type="nucleotide sequence ID" value="NZ_QRSS01000005.1"/>
</dbReference>
<organism evidence="2 4">
    <name type="scientific">Blautia obeum</name>
    <dbReference type="NCBI Taxonomy" id="40520"/>
    <lineage>
        <taxon>Bacteria</taxon>
        <taxon>Bacillati</taxon>
        <taxon>Bacillota</taxon>
        <taxon>Clostridia</taxon>
        <taxon>Lachnospirales</taxon>
        <taxon>Lachnospiraceae</taxon>
        <taxon>Blautia</taxon>
    </lineage>
</organism>